<feature type="non-terminal residue" evidence="7">
    <location>
        <position position="107"/>
    </location>
</feature>
<dbReference type="FunFam" id="3.30.160.60:FF:000065">
    <property type="entry name" value="B-cell CLL/lymphoma 6, member B"/>
    <property type="match status" value="1"/>
</dbReference>
<keyword evidence="1" id="KW-0479">Metal-binding</keyword>
<dbReference type="Pfam" id="PF12874">
    <property type="entry name" value="zf-met"/>
    <property type="match status" value="1"/>
</dbReference>
<reference evidence="7" key="1">
    <citation type="submission" date="2023-10" db="EMBL/GenBank/DDBJ databases">
        <title>Genome assembly of Pristionchus species.</title>
        <authorList>
            <person name="Yoshida K."/>
            <person name="Sommer R.J."/>
        </authorList>
    </citation>
    <scope>NUCLEOTIDE SEQUENCE</scope>
    <source>
        <strain evidence="7">RS5133</strain>
    </source>
</reference>
<dbReference type="Pfam" id="PF00096">
    <property type="entry name" value="zf-C2H2"/>
    <property type="match status" value="2"/>
</dbReference>
<dbReference type="PROSITE" id="PS00028">
    <property type="entry name" value="ZINC_FINGER_C2H2_1"/>
    <property type="match status" value="2"/>
</dbReference>
<feature type="non-terminal residue" evidence="7">
    <location>
        <position position="1"/>
    </location>
</feature>
<proteinExistence type="predicted"/>
<keyword evidence="3 5" id="KW-0863">Zinc-finger</keyword>
<dbReference type="SUPFAM" id="SSF57667">
    <property type="entry name" value="beta-beta-alpha zinc fingers"/>
    <property type="match status" value="2"/>
</dbReference>
<dbReference type="AlphaFoldDB" id="A0AAV5WRQ6"/>
<evidence type="ECO:0000313" key="7">
    <source>
        <dbReference type="EMBL" id="GMT34702.1"/>
    </source>
</evidence>
<name>A0AAV5WRQ6_9BILA</name>
<dbReference type="InterPro" id="IPR036236">
    <property type="entry name" value="Znf_C2H2_sf"/>
</dbReference>
<evidence type="ECO:0000256" key="1">
    <source>
        <dbReference type="ARBA" id="ARBA00022723"/>
    </source>
</evidence>
<evidence type="ECO:0000256" key="5">
    <source>
        <dbReference type="PROSITE-ProRule" id="PRU00042"/>
    </source>
</evidence>
<dbReference type="GO" id="GO:0008270">
    <property type="term" value="F:zinc ion binding"/>
    <property type="evidence" value="ECO:0007669"/>
    <property type="project" value="UniProtKB-KW"/>
</dbReference>
<feature type="domain" description="C2H2-type" evidence="6">
    <location>
        <begin position="73"/>
        <end position="101"/>
    </location>
</feature>
<dbReference type="PANTHER" id="PTHR24379">
    <property type="entry name" value="KRAB AND ZINC FINGER DOMAIN-CONTAINING"/>
    <property type="match status" value="1"/>
</dbReference>
<keyword evidence="2" id="KW-0677">Repeat</keyword>
<gene>
    <name evidence="7" type="ORF">PFISCL1PPCAC_25999</name>
</gene>
<dbReference type="InterPro" id="IPR013087">
    <property type="entry name" value="Znf_C2H2_type"/>
</dbReference>
<keyword evidence="8" id="KW-1185">Reference proteome</keyword>
<sequence length="107" mass="12147">SVQANSTPFKCEKCNKAFTTRTRLKQHSRTFCGGDRCGKCRTVFKSRAALKQHMLLQHGTAADAARAAAMGRFECEECGVKFTNRTNRRCHIKLVHENVRFPCEHCD</sequence>
<evidence type="ECO:0000256" key="2">
    <source>
        <dbReference type="ARBA" id="ARBA00022737"/>
    </source>
</evidence>
<feature type="domain" description="C2H2-type" evidence="6">
    <location>
        <begin position="9"/>
        <end position="37"/>
    </location>
</feature>
<dbReference type="EMBL" id="BTSY01000006">
    <property type="protein sequence ID" value="GMT34702.1"/>
    <property type="molecule type" value="Genomic_DNA"/>
</dbReference>
<dbReference type="SMART" id="SM00355">
    <property type="entry name" value="ZnF_C2H2"/>
    <property type="match status" value="3"/>
</dbReference>
<comment type="caution">
    <text evidence="7">The sequence shown here is derived from an EMBL/GenBank/DDBJ whole genome shotgun (WGS) entry which is preliminary data.</text>
</comment>
<dbReference type="Proteomes" id="UP001432322">
    <property type="component" value="Unassembled WGS sequence"/>
</dbReference>
<evidence type="ECO:0000256" key="4">
    <source>
        <dbReference type="ARBA" id="ARBA00022833"/>
    </source>
</evidence>
<dbReference type="PANTHER" id="PTHR24379:SF121">
    <property type="entry name" value="C2H2-TYPE DOMAIN-CONTAINING PROTEIN"/>
    <property type="match status" value="1"/>
</dbReference>
<accession>A0AAV5WRQ6</accession>
<protein>
    <recommendedName>
        <fullName evidence="6">C2H2-type domain-containing protein</fullName>
    </recommendedName>
</protein>
<organism evidence="7 8">
    <name type="scientific">Pristionchus fissidentatus</name>
    <dbReference type="NCBI Taxonomy" id="1538716"/>
    <lineage>
        <taxon>Eukaryota</taxon>
        <taxon>Metazoa</taxon>
        <taxon>Ecdysozoa</taxon>
        <taxon>Nematoda</taxon>
        <taxon>Chromadorea</taxon>
        <taxon>Rhabditida</taxon>
        <taxon>Rhabditina</taxon>
        <taxon>Diplogasteromorpha</taxon>
        <taxon>Diplogasteroidea</taxon>
        <taxon>Neodiplogasteridae</taxon>
        <taxon>Pristionchus</taxon>
    </lineage>
</organism>
<evidence type="ECO:0000313" key="8">
    <source>
        <dbReference type="Proteomes" id="UP001432322"/>
    </source>
</evidence>
<evidence type="ECO:0000259" key="6">
    <source>
        <dbReference type="PROSITE" id="PS50157"/>
    </source>
</evidence>
<dbReference type="PROSITE" id="PS50157">
    <property type="entry name" value="ZINC_FINGER_C2H2_2"/>
    <property type="match status" value="2"/>
</dbReference>
<keyword evidence="4" id="KW-0862">Zinc</keyword>
<evidence type="ECO:0000256" key="3">
    <source>
        <dbReference type="ARBA" id="ARBA00022771"/>
    </source>
</evidence>
<dbReference type="Gene3D" id="3.30.160.60">
    <property type="entry name" value="Classic Zinc Finger"/>
    <property type="match status" value="2"/>
</dbReference>